<dbReference type="Proteomes" id="UP001549773">
    <property type="component" value="Unassembled WGS sequence"/>
</dbReference>
<gene>
    <name evidence="2" type="ORF">ABXZ32_08190</name>
</gene>
<organism evidence="2 3">
    <name type="scientific">Sediminicola luteus</name>
    <dbReference type="NCBI Taxonomy" id="319238"/>
    <lineage>
        <taxon>Bacteria</taxon>
        <taxon>Pseudomonadati</taxon>
        <taxon>Bacteroidota</taxon>
        <taxon>Flavobacteriia</taxon>
        <taxon>Flavobacteriales</taxon>
        <taxon>Flavobacteriaceae</taxon>
        <taxon>Sediminicola</taxon>
    </lineage>
</organism>
<reference evidence="2 3" key="1">
    <citation type="submission" date="2024-07" db="EMBL/GenBank/DDBJ databases">
        <title>The genome sequence of type strain Sediminicola luteus GDMCC 1.2596T.</title>
        <authorList>
            <person name="Liu Y."/>
        </authorList>
    </citation>
    <scope>NUCLEOTIDE SEQUENCE [LARGE SCALE GENOMIC DNA]</scope>
    <source>
        <strain evidence="2 3">GDMCC 1.2596</strain>
    </source>
</reference>
<evidence type="ECO:0000259" key="1">
    <source>
        <dbReference type="PROSITE" id="PS51352"/>
    </source>
</evidence>
<comment type="caution">
    <text evidence="2">The sequence shown here is derived from an EMBL/GenBank/DDBJ whole genome shotgun (WGS) entry which is preliminary data.</text>
</comment>
<dbReference type="InterPro" id="IPR013766">
    <property type="entry name" value="Thioredoxin_domain"/>
</dbReference>
<name>A0ABV2TVS4_9FLAO</name>
<accession>A0ABV2TVS4</accession>
<dbReference type="PANTHER" id="PTHR42852">
    <property type="entry name" value="THIOL:DISULFIDE INTERCHANGE PROTEIN DSBE"/>
    <property type="match status" value="1"/>
</dbReference>
<feature type="domain" description="Thioredoxin" evidence="1">
    <location>
        <begin position="241"/>
        <end position="406"/>
    </location>
</feature>
<dbReference type="PROSITE" id="PS51352">
    <property type="entry name" value="THIOREDOXIN_2"/>
    <property type="match status" value="1"/>
</dbReference>
<keyword evidence="3" id="KW-1185">Reference proteome</keyword>
<protein>
    <submittedName>
        <fullName evidence="2">TlpA disulfide reductase family protein</fullName>
    </submittedName>
</protein>
<dbReference type="InterPro" id="IPR050553">
    <property type="entry name" value="Thioredoxin_ResA/DsbE_sf"/>
</dbReference>
<dbReference type="SUPFAM" id="SSF52833">
    <property type="entry name" value="Thioredoxin-like"/>
    <property type="match status" value="1"/>
</dbReference>
<evidence type="ECO:0000313" key="2">
    <source>
        <dbReference type="EMBL" id="MET7029373.1"/>
    </source>
</evidence>
<dbReference type="RefSeq" id="WP_354618189.1">
    <property type="nucleotide sequence ID" value="NZ_JBEWYP010000003.1"/>
</dbReference>
<sequence>MRKIAFLFTIFLMLTSCKDAETPSLKEGIWLGEMKLMDNQTLPFNFKISKTADGNYVMESYNADEVLVIDEISTNKDSITIKMPAFEGFISGVFSDSEIVGDFIQESMDRSVSFKATYGIEKRFEVKASSKHNVSGIWETEFSPNTADSYIGKGIFTQKDDRVVGTFRTTTGDYRFLEGVMDGDSLKLSTFDGAHVFLFKAKVSDSTLNGTFYSGKHFKEPFTAQRNDNYELPDEDSLTYIKEGYDKLSFAFPDAKGNMVSLDDNLFKDKVVIVQIMGTWCPNCLDETKYLVNFLKEQKKEDLQVVALSFEYAKTEEAAFKAINRLKERIGINYPILLAQYGSSNKDLAQEKLPMLNHILSYPTTIFLDKTGKVRKISTGFNGPATGEKYHQFDRDFREFVGSLLKE</sequence>
<proteinExistence type="predicted"/>
<dbReference type="PANTHER" id="PTHR42852:SF13">
    <property type="entry name" value="PROTEIN DIPZ"/>
    <property type="match status" value="1"/>
</dbReference>
<dbReference type="InterPro" id="IPR013740">
    <property type="entry name" value="Redoxin"/>
</dbReference>
<dbReference type="Pfam" id="PF08534">
    <property type="entry name" value="Redoxin"/>
    <property type="match status" value="1"/>
</dbReference>
<evidence type="ECO:0000313" key="3">
    <source>
        <dbReference type="Proteomes" id="UP001549773"/>
    </source>
</evidence>
<dbReference type="PROSITE" id="PS51257">
    <property type="entry name" value="PROKAR_LIPOPROTEIN"/>
    <property type="match status" value="1"/>
</dbReference>
<dbReference type="Gene3D" id="3.40.30.10">
    <property type="entry name" value="Glutaredoxin"/>
    <property type="match status" value="1"/>
</dbReference>
<dbReference type="EMBL" id="JBEWYP010000003">
    <property type="protein sequence ID" value="MET7029373.1"/>
    <property type="molecule type" value="Genomic_DNA"/>
</dbReference>
<dbReference type="CDD" id="cd02966">
    <property type="entry name" value="TlpA_like_family"/>
    <property type="match status" value="1"/>
</dbReference>
<dbReference type="InterPro" id="IPR036249">
    <property type="entry name" value="Thioredoxin-like_sf"/>
</dbReference>